<feature type="signal peptide" evidence="2">
    <location>
        <begin position="1"/>
        <end position="27"/>
    </location>
</feature>
<evidence type="ECO:0000313" key="3">
    <source>
        <dbReference type="EMBL" id="CAJ0808274.1"/>
    </source>
</evidence>
<feature type="chain" id="PRO_5047080249" evidence="2">
    <location>
        <begin position="28"/>
        <end position="110"/>
    </location>
</feature>
<comment type="caution">
    <text evidence="3">The sequence shown here is derived from an EMBL/GenBank/DDBJ whole genome shotgun (WGS) entry which is preliminary data.</text>
</comment>
<protein>
    <submittedName>
        <fullName evidence="3">Uncharacterized protein</fullName>
    </submittedName>
</protein>
<reference evidence="3 4" key="1">
    <citation type="submission" date="2023-07" db="EMBL/GenBank/DDBJ databases">
        <authorList>
            <person name="Peeters C."/>
        </authorList>
    </citation>
    <scope>NUCLEOTIDE SEQUENCE [LARGE SCALE GENOMIC DNA]</scope>
    <source>
        <strain evidence="3 4">LMG 18101</strain>
    </source>
</reference>
<dbReference type="RefSeq" id="WP_199030029.1">
    <property type="nucleotide sequence ID" value="NZ_CATZLL010000001.1"/>
</dbReference>
<feature type="region of interest" description="Disordered" evidence="1">
    <location>
        <begin position="74"/>
        <end position="110"/>
    </location>
</feature>
<sequence length="110" mass="10913">MHAFTMTRAMGLTLAAAVLGLAGTQAAAKLPAPTEEQKAKAEVDKAKAAWSDKVAAFQLCKAQDKAAMAYQASGKGAHTQPGTPCADPGPFVPPTPAAAAPAASAPVAKG</sequence>
<evidence type="ECO:0000256" key="1">
    <source>
        <dbReference type="SAM" id="MobiDB-lite"/>
    </source>
</evidence>
<feature type="compositionally biased region" description="Low complexity" evidence="1">
    <location>
        <begin position="97"/>
        <end position="110"/>
    </location>
</feature>
<dbReference type="EMBL" id="CATZLL010000001">
    <property type="protein sequence ID" value="CAJ0808274.1"/>
    <property type="molecule type" value="Genomic_DNA"/>
</dbReference>
<dbReference type="Proteomes" id="UP001189757">
    <property type="component" value="Unassembled WGS sequence"/>
</dbReference>
<evidence type="ECO:0000313" key="4">
    <source>
        <dbReference type="Proteomes" id="UP001189757"/>
    </source>
</evidence>
<organism evidence="3 4">
    <name type="scientific">Ralstonia flaminis</name>
    <dbReference type="NCBI Taxonomy" id="3058597"/>
    <lineage>
        <taxon>Bacteria</taxon>
        <taxon>Pseudomonadati</taxon>
        <taxon>Pseudomonadota</taxon>
        <taxon>Betaproteobacteria</taxon>
        <taxon>Burkholderiales</taxon>
        <taxon>Burkholderiaceae</taxon>
        <taxon>Ralstonia</taxon>
    </lineage>
</organism>
<accession>A0ABM9JZX4</accession>
<name>A0ABM9JZX4_9RALS</name>
<gene>
    <name evidence="3" type="ORF">LMG18101_00343</name>
</gene>
<evidence type="ECO:0000256" key="2">
    <source>
        <dbReference type="SAM" id="SignalP"/>
    </source>
</evidence>
<proteinExistence type="predicted"/>
<keyword evidence="2" id="KW-0732">Signal</keyword>
<keyword evidence="4" id="KW-1185">Reference proteome</keyword>